<dbReference type="EMBL" id="WTPX01000049">
    <property type="protein sequence ID" value="NNJ25763.1"/>
    <property type="molecule type" value="Genomic_DNA"/>
</dbReference>
<feature type="domain" description="Thioredoxin" evidence="3">
    <location>
        <begin position="1"/>
        <end position="144"/>
    </location>
</feature>
<proteinExistence type="predicted"/>
<name>A0ABX1VEQ1_9PLAN</name>
<feature type="compositionally biased region" description="Basic and acidic residues" evidence="2">
    <location>
        <begin position="165"/>
        <end position="175"/>
    </location>
</feature>
<feature type="region of interest" description="Disordered" evidence="2">
    <location>
        <begin position="210"/>
        <end position="261"/>
    </location>
</feature>
<evidence type="ECO:0000256" key="2">
    <source>
        <dbReference type="SAM" id="MobiDB-lite"/>
    </source>
</evidence>
<sequence length="627" mass="65445">MRASSSPAFADAATDPLAAERLEDALTPAPLAEQTAPVRVSPPDHTAARQQTGGVKLIWFTMTNCGPCQTIRPYVERMAAEGLPVFKVDLNSRPDLAQQFRVNSAPTFVLQENGQETWRSSGVPGGDGLGVAQRLRSRLDAALTANKAMIARADRGDAGRSQPPRRPETPRRPVEPSDIPLQLTAGRDANARDEGRGGFFDWFKKKSAEDGPKTIDDPFAAADPADFASADPASPATSRSGASGTDSPGTDAPPVSPNRDPMKTVVRIQVFDHAGLNYGSGTIIASRPGRAVALTCGHIFRSHEPGGRIEVETFADGRPRSWPATLIGFDKTSDVGLLAIDCPEVLPASALAPPGLAPGDRVVSVGCDGGKEPTRQNHVVQRVPAYAGPKNFSCTGQPQLGRSGGGCFDSKGRLMGVVWSRSEDPPEGIYTAIEPINELLDQHGLTALKAPPAIPSPGAATTDEQFAGTEAVDAEDFPSADDPATDAMLDALFEEGDPTVPVARTASADPGIPASTPASSAAVADALGASGGAEITCIIRPLGPKGGPTRIVVINQATQRTLALLQGDAAGGAVETSLYQPLAPRPAPLGSQSPAPLRLGNGIARTRGDAPRSFCRPVVCRSRRVRR</sequence>
<dbReference type="InterPro" id="IPR017937">
    <property type="entry name" value="Thioredoxin_CS"/>
</dbReference>
<evidence type="ECO:0000259" key="3">
    <source>
        <dbReference type="PROSITE" id="PS51352"/>
    </source>
</evidence>
<dbReference type="InterPro" id="IPR013766">
    <property type="entry name" value="Thioredoxin_domain"/>
</dbReference>
<keyword evidence="1" id="KW-0676">Redox-active center</keyword>
<comment type="caution">
    <text evidence="4">The sequence shown here is derived from an EMBL/GenBank/DDBJ whole genome shotgun (WGS) entry which is preliminary data.</text>
</comment>
<feature type="compositionally biased region" description="Low complexity" evidence="2">
    <location>
        <begin position="217"/>
        <end position="236"/>
    </location>
</feature>
<keyword evidence="5" id="KW-1185">Reference proteome</keyword>
<dbReference type="CDD" id="cd02947">
    <property type="entry name" value="TRX_family"/>
    <property type="match status" value="1"/>
</dbReference>
<dbReference type="SUPFAM" id="SSF52833">
    <property type="entry name" value="Thioredoxin-like"/>
    <property type="match status" value="1"/>
</dbReference>
<organism evidence="4 5">
    <name type="scientific">Alienimonas chondri</name>
    <dbReference type="NCBI Taxonomy" id="2681879"/>
    <lineage>
        <taxon>Bacteria</taxon>
        <taxon>Pseudomonadati</taxon>
        <taxon>Planctomycetota</taxon>
        <taxon>Planctomycetia</taxon>
        <taxon>Planctomycetales</taxon>
        <taxon>Planctomycetaceae</taxon>
        <taxon>Alienimonas</taxon>
    </lineage>
</organism>
<evidence type="ECO:0000256" key="1">
    <source>
        <dbReference type="ARBA" id="ARBA00023284"/>
    </source>
</evidence>
<evidence type="ECO:0000313" key="4">
    <source>
        <dbReference type="EMBL" id="NNJ25763.1"/>
    </source>
</evidence>
<dbReference type="Proteomes" id="UP000609651">
    <property type="component" value="Unassembled WGS sequence"/>
</dbReference>
<dbReference type="PROSITE" id="PS00194">
    <property type="entry name" value="THIOREDOXIN_1"/>
    <property type="match status" value="1"/>
</dbReference>
<reference evidence="4 5" key="1">
    <citation type="journal article" date="2020" name="Syst. Appl. Microbiol.">
        <title>Alienimonas chondri sp. nov., a novel planctomycete isolated from the biofilm of the red alga Chondrus crispus.</title>
        <authorList>
            <person name="Vitorino I."/>
            <person name="Albuquerque L."/>
            <person name="Wiegand S."/>
            <person name="Kallscheuer N."/>
            <person name="da Costa M.S."/>
            <person name="Lobo-da-Cunha A."/>
            <person name="Jogler C."/>
            <person name="Lage O.M."/>
        </authorList>
    </citation>
    <scope>NUCLEOTIDE SEQUENCE [LARGE SCALE GENOMIC DNA]</scope>
    <source>
        <strain evidence="4 5">LzC2</strain>
    </source>
</reference>
<dbReference type="InterPro" id="IPR009003">
    <property type="entry name" value="Peptidase_S1_PA"/>
</dbReference>
<dbReference type="Gene3D" id="3.40.30.10">
    <property type="entry name" value="Glutaredoxin"/>
    <property type="match status" value="1"/>
</dbReference>
<gene>
    <name evidence="4" type="ORF">LzC2_18370</name>
</gene>
<evidence type="ECO:0000313" key="5">
    <source>
        <dbReference type="Proteomes" id="UP000609651"/>
    </source>
</evidence>
<dbReference type="PANTHER" id="PTHR43019:SF23">
    <property type="entry name" value="PROTEASE DO-LIKE 5, CHLOROPLASTIC"/>
    <property type="match status" value="1"/>
</dbReference>
<dbReference type="PANTHER" id="PTHR43019">
    <property type="entry name" value="SERINE ENDOPROTEASE DEGS"/>
    <property type="match status" value="1"/>
</dbReference>
<feature type="compositionally biased region" description="Polar residues" evidence="2">
    <location>
        <begin position="237"/>
        <end position="248"/>
    </location>
</feature>
<dbReference type="InterPro" id="IPR036249">
    <property type="entry name" value="Thioredoxin-like_sf"/>
</dbReference>
<dbReference type="PROSITE" id="PS51352">
    <property type="entry name" value="THIOREDOXIN_2"/>
    <property type="match status" value="1"/>
</dbReference>
<accession>A0ABX1VEQ1</accession>
<dbReference type="Gene3D" id="2.40.10.120">
    <property type="match status" value="1"/>
</dbReference>
<feature type="region of interest" description="Disordered" evidence="2">
    <location>
        <begin position="150"/>
        <end position="196"/>
    </location>
</feature>
<protein>
    <recommendedName>
        <fullName evidence="3">Thioredoxin domain-containing protein</fullName>
    </recommendedName>
</protein>
<dbReference type="Pfam" id="PF13365">
    <property type="entry name" value="Trypsin_2"/>
    <property type="match status" value="1"/>
</dbReference>
<dbReference type="SUPFAM" id="SSF50494">
    <property type="entry name" value="Trypsin-like serine proteases"/>
    <property type="match status" value="1"/>
</dbReference>
<dbReference type="Pfam" id="PF00085">
    <property type="entry name" value="Thioredoxin"/>
    <property type="match status" value="1"/>
</dbReference>